<keyword evidence="1" id="KW-0175">Coiled coil</keyword>
<dbReference type="Proteomes" id="UP001489004">
    <property type="component" value="Unassembled WGS sequence"/>
</dbReference>
<gene>
    <name evidence="3" type="ORF">WJX72_002526</name>
</gene>
<feature type="compositionally biased region" description="Basic residues" evidence="2">
    <location>
        <begin position="17"/>
        <end position="26"/>
    </location>
</feature>
<dbReference type="AlphaFoldDB" id="A0AAW1QPJ2"/>
<organism evidence="3 4">
    <name type="scientific">[Myrmecia] bisecta</name>
    <dbReference type="NCBI Taxonomy" id="41462"/>
    <lineage>
        <taxon>Eukaryota</taxon>
        <taxon>Viridiplantae</taxon>
        <taxon>Chlorophyta</taxon>
        <taxon>core chlorophytes</taxon>
        <taxon>Trebouxiophyceae</taxon>
        <taxon>Trebouxiales</taxon>
        <taxon>Trebouxiaceae</taxon>
        <taxon>Myrmecia</taxon>
    </lineage>
</organism>
<feature type="coiled-coil region" evidence="1">
    <location>
        <begin position="232"/>
        <end position="305"/>
    </location>
</feature>
<feature type="region of interest" description="Disordered" evidence="2">
    <location>
        <begin position="1"/>
        <end position="52"/>
    </location>
</feature>
<evidence type="ECO:0008006" key="5">
    <source>
        <dbReference type="Google" id="ProtNLM"/>
    </source>
</evidence>
<dbReference type="EMBL" id="JALJOR010000002">
    <property type="protein sequence ID" value="KAK9823405.1"/>
    <property type="molecule type" value="Genomic_DNA"/>
</dbReference>
<proteinExistence type="predicted"/>
<comment type="caution">
    <text evidence="3">The sequence shown here is derived from an EMBL/GenBank/DDBJ whole genome shotgun (WGS) entry which is preliminary data.</text>
</comment>
<reference evidence="3 4" key="1">
    <citation type="journal article" date="2024" name="Nat. Commun.">
        <title>Phylogenomics reveals the evolutionary origins of lichenization in chlorophyte algae.</title>
        <authorList>
            <person name="Puginier C."/>
            <person name="Libourel C."/>
            <person name="Otte J."/>
            <person name="Skaloud P."/>
            <person name="Haon M."/>
            <person name="Grisel S."/>
            <person name="Petersen M."/>
            <person name="Berrin J.G."/>
            <person name="Delaux P.M."/>
            <person name="Dal Grande F."/>
            <person name="Keller J."/>
        </authorList>
    </citation>
    <scope>NUCLEOTIDE SEQUENCE [LARGE SCALE GENOMIC DNA]</scope>
    <source>
        <strain evidence="3 4">SAG 2043</strain>
    </source>
</reference>
<keyword evidence="4" id="KW-1185">Reference proteome</keyword>
<evidence type="ECO:0000313" key="4">
    <source>
        <dbReference type="Proteomes" id="UP001489004"/>
    </source>
</evidence>
<evidence type="ECO:0000256" key="1">
    <source>
        <dbReference type="SAM" id="Coils"/>
    </source>
</evidence>
<evidence type="ECO:0000256" key="2">
    <source>
        <dbReference type="SAM" id="MobiDB-lite"/>
    </source>
</evidence>
<evidence type="ECO:0000313" key="3">
    <source>
        <dbReference type="EMBL" id="KAK9823405.1"/>
    </source>
</evidence>
<feature type="compositionally biased region" description="Basic and acidic residues" evidence="2">
    <location>
        <begin position="27"/>
        <end position="38"/>
    </location>
</feature>
<protein>
    <recommendedName>
        <fullName evidence="5">Translin-associated factor X-interacting protein 1 N-terminal domain-containing protein</fullName>
    </recommendedName>
</protein>
<accession>A0AAW1QPJ2</accession>
<sequence length="502" mass="55475">MFKLSALEPLLESNTKRGARSSHHQKPQKDRKPGDSPGKKATNNSPDRPLPYALSTQDWQAQAEQLTQGVNAPSYRSLAVYAQVKLTEALDKCDQASPPRLAEDDTVLPDRLRTAVCCQLLAELCGMCGAFAPVLRTIQQELVKAIYSDYYVSDSGRLHFCQVPYFTAVERLEGEKQHMLREKEVFRKTLLKRQDEIAHIEEHIGELTGALHSSQANASELEAKLHQAGQVEAQAKLEVAAAREELKRVRKEHLKLKDEWETLRALYDTVKAKPERIQARCDEQMAKMKEKVAKYKAEALAAQELAGSRAPQEELQAALDRCQAVLAPEPPPAPIQLVIFRRGSDPGGSGAQAGRQVDCAESLGLEPHVPRYLRCSQDVAISRLSLQQAEQRTHASTSAPISLFLQVLSGRLPEAAHRDFERMLGCVAEVLLLLDGSVKEGVETTVAMPDLEHTLQTLFPHKSREQLQQLLPGGDADGQVDVSSLMPLARATTSWPYTPGGN</sequence>
<name>A0AAW1QPJ2_9CHLO</name>